<dbReference type="PRINTS" id="PR00131">
    <property type="entry name" value="GLHYDRLASE1"/>
</dbReference>
<dbReference type="GO" id="GO:0005829">
    <property type="term" value="C:cytosol"/>
    <property type="evidence" value="ECO:0007669"/>
    <property type="project" value="TreeGrafter"/>
</dbReference>
<dbReference type="GO" id="GO:0016052">
    <property type="term" value="P:carbohydrate catabolic process"/>
    <property type="evidence" value="ECO:0007669"/>
    <property type="project" value="TreeGrafter"/>
</dbReference>
<gene>
    <name evidence="2" type="primary">bglA</name>
    <name evidence="2" type="ORF">SFLOR_v1c04470</name>
</gene>
<dbReference type="InterPro" id="IPR001360">
    <property type="entry name" value="Glyco_hydro_1"/>
</dbReference>
<dbReference type="GO" id="GO:0008422">
    <property type="term" value="F:beta-glucosidase activity"/>
    <property type="evidence" value="ECO:0007669"/>
    <property type="project" value="TreeGrafter"/>
</dbReference>
<accession>A0A2K8SDG2</accession>
<dbReference type="PANTHER" id="PTHR10353">
    <property type="entry name" value="GLYCOSYL HYDROLASE"/>
    <property type="match status" value="1"/>
</dbReference>
<dbReference type="Proteomes" id="UP000231823">
    <property type="component" value="Chromosome"/>
</dbReference>
<dbReference type="InterPro" id="IPR017853">
    <property type="entry name" value="GH"/>
</dbReference>
<keyword evidence="3" id="KW-1185">Reference proteome</keyword>
<evidence type="ECO:0000256" key="1">
    <source>
        <dbReference type="RuleBase" id="RU003690"/>
    </source>
</evidence>
<comment type="similarity">
    <text evidence="1">Belongs to the glycosyl hydrolase 1 family.</text>
</comment>
<dbReference type="OrthoDB" id="391810at2"/>
<dbReference type="Pfam" id="PF00232">
    <property type="entry name" value="Glyco_hydro_1"/>
    <property type="match status" value="1"/>
</dbReference>
<organism evidence="2 3">
    <name type="scientific">Spiroplasma floricola 23-6</name>
    <dbReference type="NCBI Taxonomy" id="1336749"/>
    <lineage>
        <taxon>Bacteria</taxon>
        <taxon>Bacillati</taxon>
        <taxon>Mycoplasmatota</taxon>
        <taxon>Mollicutes</taxon>
        <taxon>Entomoplasmatales</taxon>
        <taxon>Spiroplasmataceae</taxon>
        <taxon>Spiroplasma</taxon>
    </lineage>
</organism>
<dbReference type="EMBL" id="CP025057">
    <property type="protein sequence ID" value="AUB31499.1"/>
    <property type="molecule type" value="Genomic_DNA"/>
</dbReference>
<dbReference type="RefSeq" id="WP_100916490.1">
    <property type="nucleotide sequence ID" value="NZ_CP025057.1"/>
</dbReference>
<dbReference type="PANTHER" id="PTHR10353:SF139">
    <property type="entry name" value="6-PHOSPHO-BETA-GLUCOSIDASE GMUD"/>
    <property type="match status" value="1"/>
</dbReference>
<proteinExistence type="inferred from homology"/>
<dbReference type="Gene3D" id="3.20.20.80">
    <property type="entry name" value="Glycosidases"/>
    <property type="match status" value="1"/>
</dbReference>
<evidence type="ECO:0000313" key="2">
    <source>
        <dbReference type="EMBL" id="AUB31499.1"/>
    </source>
</evidence>
<name>A0A2K8SDG2_9MOLU</name>
<protein>
    <submittedName>
        <fullName evidence="2">6-phospho-beta-glucosidase</fullName>
    </submittedName>
</protein>
<dbReference type="AlphaFoldDB" id="A0A2K8SDG2"/>
<dbReference type="SUPFAM" id="SSF51445">
    <property type="entry name" value="(Trans)glycosidases"/>
    <property type="match status" value="1"/>
</dbReference>
<sequence length="456" mass="54916">MIKFDKNFEFGVSLSGPQTEGNKNKTHENTMDYWFKSSPQDFFNQQGPALTCEFYDTYKEKLKWLDQIGLETYRTSIQWSRLIDNFEQCTVNDDAYEFYLNYFKEIKKRKIKLIVNLHHFDIPYEIFKKGGWENKKTIELYLNYAKKCFELFGEIVDEWATFNEPSANVECQYLYGFHFPKVQDFKRSIQVYFNLIVAHSKVVNYFKTIYPNKKITIIISVNPAYPKSQDKADLKAAEFRNMIFVYGQLNLILKGIWTKELQDFLKQYDLTPQYFLEELEEIKKAKIDYIALNYYQPSRVKTKESKNQEEKIMPWSFYDYYEWPERRINPYRGWEIYPDGLYDLAMLIKNEYDNFPWMISENGMGVENEEKFKVDWIINDNYRIEFIEEHLQFLKKAIDEGSNCFGYSLWTFIDCWSWTNAFKNRYGIVEYNLETKTTAIKKSGIYLSELIKLKFK</sequence>
<reference evidence="2 3" key="1">
    <citation type="submission" date="2017-12" db="EMBL/GenBank/DDBJ databases">
        <title>Complete genome sequence of Spiroplasma floricola 23-6 (ATCC 29989).</title>
        <authorList>
            <person name="Tsai Y.-M."/>
            <person name="Wu P.-S."/>
            <person name="Lo W.-S."/>
            <person name="Kuo C.-H."/>
        </authorList>
    </citation>
    <scope>NUCLEOTIDE SEQUENCE [LARGE SCALE GENOMIC DNA]</scope>
    <source>
        <strain evidence="2 3">23-6</strain>
    </source>
</reference>
<dbReference type="KEGG" id="sfz:SFLOR_v1c04470"/>
<evidence type="ECO:0000313" key="3">
    <source>
        <dbReference type="Proteomes" id="UP000231823"/>
    </source>
</evidence>